<dbReference type="EMBL" id="CP001841">
    <property type="protein sequence ID" value="AEF82864.1"/>
    <property type="molecule type" value="Genomic_DNA"/>
</dbReference>
<keyword evidence="1" id="KW-0547">Nucleotide-binding</keyword>
<reference evidence="1 2" key="2">
    <citation type="journal article" date="2011" name="ISME J.">
        <title>RNA-seq reveals cooperative metabolic interactions between two termite-gut spirochete species in co-culture.</title>
        <authorList>
            <person name="Rosenthal A.Z."/>
            <person name="Matson E.G."/>
            <person name="Eldar A."/>
            <person name="Leadbetter J.R."/>
        </authorList>
    </citation>
    <scope>NUCLEOTIDE SEQUENCE [LARGE SCALE GENOMIC DNA]</scope>
    <source>
        <strain evidence="2">ATCC BAA-888 / DSM 13862 / ZAS-9</strain>
    </source>
</reference>
<accession>F5YFE8</accession>
<name>F5YFE8_LEAAZ</name>
<dbReference type="Proteomes" id="UP000009222">
    <property type="component" value="Chromosome"/>
</dbReference>
<reference evidence="2" key="1">
    <citation type="submission" date="2009-12" db="EMBL/GenBank/DDBJ databases">
        <title>Complete sequence of Treponema azotonutricium strain ZAS-9.</title>
        <authorList>
            <person name="Tetu S.G."/>
            <person name="Matson E."/>
            <person name="Ren Q."/>
            <person name="Seshadri R."/>
            <person name="Elbourne L."/>
            <person name="Hassan K.A."/>
            <person name="Durkin A."/>
            <person name="Radune D."/>
            <person name="Mohamoud Y."/>
            <person name="Shay R."/>
            <person name="Jin S."/>
            <person name="Zhang X."/>
            <person name="Lucey K."/>
            <person name="Ballor N.R."/>
            <person name="Ottesen E."/>
            <person name="Rosenthal R."/>
            <person name="Allen A."/>
            <person name="Leadbetter J.R."/>
            <person name="Paulsen I.T."/>
        </authorList>
    </citation>
    <scope>NUCLEOTIDE SEQUENCE [LARGE SCALE GENOMIC DNA]</scope>
    <source>
        <strain evidence="2">ATCC BAA-888 / DSM 13862 / ZAS-9</strain>
    </source>
</reference>
<keyword evidence="1" id="KW-0067">ATP-binding</keyword>
<proteinExistence type="predicted"/>
<evidence type="ECO:0000313" key="2">
    <source>
        <dbReference type="Proteomes" id="UP000009222"/>
    </source>
</evidence>
<keyword evidence="2" id="KW-1185">Reference proteome</keyword>
<dbReference type="KEGG" id="taz:TREAZ_1353"/>
<dbReference type="eggNOG" id="COG0553">
    <property type="taxonomic scope" value="Bacteria"/>
</dbReference>
<sequence>MIRREKSDVLSQLPMIQQQDVPVELSPLQKELHAGFMKGIAKLISKRFLTPYDLQRLNLLLASARMVCDSSYLIDDKTHDSPKLIELEDILFEKLDITHNSRKVIIFSEWIKVHKIIGQMLRKHKTGFAELNGKVPVKFRGDLIKHFENDPN</sequence>
<protein>
    <submittedName>
        <fullName evidence="1">Helicase, Snf2 family</fullName>
    </submittedName>
</protein>
<dbReference type="HOGENOM" id="CLU_1721542_0_0_12"/>
<keyword evidence="1" id="KW-0347">Helicase</keyword>
<dbReference type="GO" id="GO:0004386">
    <property type="term" value="F:helicase activity"/>
    <property type="evidence" value="ECO:0007669"/>
    <property type="project" value="UniProtKB-KW"/>
</dbReference>
<dbReference type="STRING" id="545695.TREAZ_1353"/>
<keyword evidence="1" id="KW-0378">Hydrolase</keyword>
<dbReference type="InterPro" id="IPR027417">
    <property type="entry name" value="P-loop_NTPase"/>
</dbReference>
<dbReference type="InParanoid" id="F5YFE8"/>
<dbReference type="SUPFAM" id="SSF52540">
    <property type="entry name" value="P-loop containing nucleoside triphosphate hydrolases"/>
    <property type="match status" value="1"/>
</dbReference>
<dbReference type="PANTHER" id="PTHR10799">
    <property type="entry name" value="SNF2/RAD54 HELICASE FAMILY"/>
    <property type="match status" value="1"/>
</dbReference>
<gene>
    <name evidence="1" type="ordered locus">TREAZ_1353</name>
</gene>
<dbReference type="Gene3D" id="3.40.50.300">
    <property type="entry name" value="P-loop containing nucleotide triphosphate hydrolases"/>
    <property type="match status" value="1"/>
</dbReference>
<dbReference type="AlphaFoldDB" id="F5YFE8"/>
<evidence type="ECO:0000313" key="1">
    <source>
        <dbReference type="EMBL" id="AEF82864.1"/>
    </source>
</evidence>
<organism evidence="1 2">
    <name type="scientific">Leadbettera azotonutricia (strain ATCC BAA-888 / DSM 13862 / ZAS-9)</name>
    <name type="common">Treponema azotonutricium</name>
    <dbReference type="NCBI Taxonomy" id="545695"/>
    <lineage>
        <taxon>Bacteria</taxon>
        <taxon>Pseudomonadati</taxon>
        <taxon>Spirochaetota</taxon>
        <taxon>Spirochaetia</taxon>
        <taxon>Spirochaetales</taxon>
        <taxon>Breznakiellaceae</taxon>
        <taxon>Leadbettera</taxon>
    </lineage>
</organism>